<dbReference type="AlphaFoldDB" id="A0AAD7JKJ3"/>
<name>A0AAD7JKJ3_9AGAR</name>
<reference evidence="2" key="1">
    <citation type="submission" date="2023-03" db="EMBL/GenBank/DDBJ databases">
        <title>Massive genome expansion in bonnet fungi (Mycena s.s.) driven by repeated elements and novel gene families across ecological guilds.</title>
        <authorList>
            <consortium name="Lawrence Berkeley National Laboratory"/>
            <person name="Harder C.B."/>
            <person name="Miyauchi S."/>
            <person name="Viragh M."/>
            <person name="Kuo A."/>
            <person name="Thoen E."/>
            <person name="Andreopoulos B."/>
            <person name="Lu D."/>
            <person name="Skrede I."/>
            <person name="Drula E."/>
            <person name="Henrissat B."/>
            <person name="Morin E."/>
            <person name="Kohler A."/>
            <person name="Barry K."/>
            <person name="LaButti K."/>
            <person name="Morin E."/>
            <person name="Salamov A."/>
            <person name="Lipzen A."/>
            <person name="Mereny Z."/>
            <person name="Hegedus B."/>
            <person name="Baldrian P."/>
            <person name="Stursova M."/>
            <person name="Weitz H."/>
            <person name="Taylor A."/>
            <person name="Grigoriev I.V."/>
            <person name="Nagy L.G."/>
            <person name="Martin F."/>
            <person name="Kauserud H."/>
        </authorList>
    </citation>
    <scope>NUCLEOTIDE SEQUENCE</scope>
    <source>
        <strain evidence="2">CBHHK188m</strain>
    </source>
</reference>
<comment type="caution">
    <text evidence="2">The sequence shown here is derived from an EMBL/GenBank/DDBJ whole genome shotgun (WGS) entry which is preliminary data.</text>
</comment>
<sequence>MALNNADWDVWIITRLTRVIAETSQIGSLPGEGWQDILVLYESGRGPVAYDGRRRWMMDKWLVNLEHISCTSKQGEHRKASRVGGRRRKYFPSCHHETDTLMPLIAGPSQKGRRDLPEPAKRQGVLGECTTSDGHRGRPTGNSLGSAENWERRTEEAANKSNSVTEQWMGKEEKKLEVRDKCGAMSSMRENSKREAASATPFSFVGIQWDSKVKLRRQAQPRKC</sequence>
<gene>
    <name evidence="2" type="ORF">DFH07DRAFT_770005</name>
</gene>
<accession>A0AAD7JKJ3</accession>
<evidence type="ECO:0000313" key="3">
    <source>
        <dbReference type="Proteomes" id="UP001215280"/>
    </source>
</evidence>
<feature type="region of interest" description="Disordered" evidence="1">
    <location>
        <begin position="104"/>
        <end position="163"/>
    </location>
</feature>
<evidence type="ECO:0000256" key="1">
    <source>
        <dbReference type="SAM" id="MobiDB-lite"/>
    </source>
</evidence>
<organism evidence="2 3">
    <name type="scientific">Mycena maculata</name>
    <dbReference type="NCBI Taxonomy" id="230809"/>
    <lineage>
        <taxon>Eukaryota</taxon>
        <taxon>Fungi</taxon>
        <taxon>Dikarya</taxon>
        <taxon>Basidiomycota</taxon>
        <taxon>Agaricomycotina</taxon>
        <taxon>Agaricomycetes</taxon>
        <taxon>Agaricomycetidae</taxon>
        <taxon>Agaricales</taxon>
        <taxon>Marasmiineae</taxon>
        <taxon>Mycenaceae</taxon>
        <taxon>Mycena</taxon>
    </lineage>
</organism>
<proteinExistence type="predicted"/>
<keyword evidence="3" id="KW-1185">Reference proteome</keyword>
<evidence type="ECO:0000313" key="2">
    <source>
        <dbReference type="EMBL" id="KAJ7765861.1"/>
    </source>
</evidence>
<feature type="compositionally biased region" description="Basic and acidic residues" evidence="1">
    <location>
        <begin position="112"/>
        <end position="121"/>
    </location>
</feature>
<dbReference type="Proteomes" id="UP001215280">
    <property type="component" value="Unassembled WGS sequence"/>
</dbReference>
<protein>
    <submittedName>
        <fullName evidence="2">Uncharacterized protein</fullName>
    </submittedName>
</protein>
<feature type="compositionally biased region" description="Basic and acidic residues" evidence="1">
    <location>
        <begin position="149"/>
        <end position="158"/>
    </location>
</feature>
<dbReference type="EMBL" id="JARJLG010000034">
    <property type="protein sequence ID" value="KAJ7765861.1"/>
    <property type="molecule type" value="Genomic_DNA"/>
</dbReference>